<evidence type="ECO:0000259" key="1">
    <source>
        <dbReference type="Pfam" id="PF04965"/>
    </source>
</evidence>
<reference evidence="2 3" key="1">
    <citation type="submission" date="2021-11" db="EMBL/GenBank/DDBJ databases">
        <title>Genomic of Niabella pedocola.</title>
        <authorList>
            <person name="Wu T."/>
        </authorList>
    </citation>
    <scope>NUCLEOTIDE SEQUENCE [LARGE SCALE GENOMIC DNA]</scope>
    <source>
        <strain evidence="2 3">JCM 31011</strain>
    </source>
</reference>
<accession>A0ABS8PQX3</accession>
<dbReference type="Gene3D" id="3.10.450.40">
    <property type="match status" value="1"/>
</dbReference>
<protein>
    <submittedName>
        <fullName evidence="2">GPW/gp25 family protein</fullName>
    </submittedName>
</protein>
<dbReference type="Proteomes" id="UP001199816">
    <property type="component" value="Unassembled WGS sequence"/>
</dbReference>
<evidence type="ECO:0000313" key="2">
    <source>
        <dbReference type="EMBL" id="MCD2423483.1"/>
    </source>
</evidence>
<organism evidence="2 3">
    <name type="scientific">Niabella pedocola</name>
    <dbReference type="NCBI Taxonomy" id="1752077"/>
    <lineage>
        <taxon>Bacteria</taxon>
        <taxon>Pseudomonadati</taxon>
        <taxon>Bacteroidota</taxon>
        <taxon>Chitinophagia</taxon>
        <taxon>Chitinophagales</taxon>
        <taxon>Chitinophagaceae</taxon>
        <taxon>Niabella</taxon>
    </lineage>
</organism>
<proteinExistence type="predicted"/>
<gene>
    <name evidence="2" type="ORF">LQ567_11970</name>
</gene>
<comment type="caution">
    <text evidence="2">The sequence shown here is derived from an EMBL/GenBank/DDBJ whole genome shotgun (WGS) entry which is preliminary data.</text>
</comment>
<dbReference type="SUPFAM" id="SSF160719">
    <property type="entry name" value="gpW/gp25-like"/>
    <property type="match status" value="1"/>
</dbReference>
<feature type="domain" description="IraD/Gp25-like" evidence="1">
    <location>
        <begin position="26"/>
        <end position="124"/>
    </location>
</feature>
<dbReference type="Pfam" id="PF04965">
    <property type="entry name" value="GPW_gp25"/>
    <property type="match status" value="1"/>
</dbReference>
<dbReference type="EMBL" id="JAJNEC010000005">
    <property type="protein sequence ID" value="MCD2423483.1"/>
    <property type="molecule type" value="Genomic_DNA"/>
</dbReference>
<sequence>MKEYLKLPLRFDQFFDRKKLPSCGLVDSIYRNLHLIITTAQGENKTDTAYGASFWETDYDIHLDNDSRKELIVDNLKKQIALYEKRLSHVDVNVEVKLAVLKTQSADLPRRKIEITVSGQIQKTLEPFRFQTGLFIGPLTLD</sequence>
<keyword evidence="3" id="KW-1185">Reference proteome</keyword>
<dbReference type="InterPro" id="IPR007048">
    <property type="entry name" value="IraD/Gp25-like"/>
</dbReference>
<dbReference type="RefSeq" id="WP_231004746.1">
    <property type="nucleotide sequence ID" value="NZ_JAJNEC010000005.1"/>
</dbReference>
<evidence type="ECO:0000313" key="3">
    <source>
        <dbReference type="Proteomes" id="UP001199816"/>
    </source>
</evidence>
<name>A0ABS8PQX3_9BACT</name>